<proteinExistence type="predicted"/>
<dbReference type="STRING" id="1203610.HMPREF1536_02765"/>
<dbReference type="HOGENOM" id="CLU_060253_0_0_10"/>
<dbReference type="RefSeq" id="WP_028729678.1">
    <property type="nucleotide sequence ID" value="NZ_KE386764.1"/>
</dbReference>
<comment type="caution">
    <text evidence="1">The sequence shown here is derived from an EMBL/GenBank/DDBJ whole genome shotgun (WGS) entry which is preliminary data.</text>
</comment>
<evidence type="ECO:0008006" key="3">
    <source>
        <dbReference type="Google" id="ProtNLM"/>
    </source>
</evidence>
<evidence type="ECO:0000313" key="2">
    <source>
        <dbReference type="Proteomes" id="UP000033035"/>
    </source>
</evidence>
<gene>
    <name evidence="1" type="ORF">HMPREF1536_02765</name>
</gene>
<sequence length="316" mass="34796">MSLFKQPSELEVSTTIKALIYGQPGLGKSTLGLSTPSPVLLDFDGGVKRVNGAFQCPTLQVKNWDMVIEALQEDLSPFKTIVIDTAGKMLDFMSVYIIKNDPKMGQRDGSLSLKGYGVRKTMFINFLSQCSMMGKNLIFVAHEREEKDGENRIVRPEIGGSSAGDLIKELDLVGYMQAIGSERTISWSPTEKFYAKNTCNLPPMQKIPIIIDASGNVTGQNIFLSSIFDSYQAYLKKQADISNDYEALIDVVKENVELIVDADTANGVTENMGKLQHIWDSKLKAGLMIRDKCNSLGLKLNKLTKKYESADAAATA</sequence>
<dbReference type="PATRIC" id="fig|1203610.3.peg.2831"/>
<reference evidence="1 2" key="1">
    <citation type="submission" date="2013-04" db="EMBL/GenBank/DDBJ databases">
        <title>The Genome Sequence of Parabacteroides gordonii DSM 23371.</title>
        <authorList>
            <consortium name="The Broad Institute Genomics Platform"/>
            <person name="Earl A."/>
            <person name="Ward D."/>
            <person name="Feldgarden M."/>
            <person name="Gevers D."/>
            <person name="Martens E."/>
            <person name="Sakamoto M."/>
            <person name="Benno Y."/>
            <person name="Suzuki N."/>
            <person name="Matsunaga N."/>
            <person name="Koshihara K."/>
            <person name="Seki M."/>
            <person name="Komiya H."/>
            <person name="Walker B."/>
            <person name="Young S."/>
            <person name="Zeng Q."/>
            <person name="Gargeya S."/>
            <person name="Fitzgerald M."/>
            <person name="Haas B."/>
            <person name="Abouelleil A."/>
            <person name="Allen A.W."/>
            <person name="Alvarado L."/>
            <person name="Arachchi H.M."/>
            <person name="Berlin A.M."/>
            <person name="Chapman S.B."/>
            <person name="Gainer-Dewar J."/>
            <person name="Goldberg J."/>
            <person name="Griggs A."/>
            <person name="Gujja S."/>
            <person name="Hansen M."/>
            <person name="Howarth C."/>
            <person name="Imamovic A."/>
            <person name="Ireland A."/>
            <person name="Larimer J."/>
            <person name="McCowan C."/>
            <person name="Murphy C."/>
            <person name="Pearson M."/>
            <person name="Poon T.W."/>
            <person name="Priest M."/>
            <person name="Roberts A."/>
            <person name="Saif S."/>
            <person name="Shea T."/>
            <person name="Sisk P."/>
            <person name="Sykes S."/>
            <person name="Wortman J."/>
            <person name="Nusbaum C."/>
            <person name="Birren B."/>
        </authorList>
    </citation>
    <scope>NUCLEOTIDE SEQUENCE [LARGE SCALE GENOMIC DNA]</scope>
    <source>
        <strain evidence="1 2">MS-1</strain>
    </source>
</reference>
<dbReference type="AlphaFoldDB" id="A0A0F5JBP9"/>
<organism evidence="1 2">
    <name type="scientific">Parabacteroides gordonii MS-1 = DSM 23371</name>
    <dbReference type="NCBI Taxonomy" id="1203610"/>
    <lineage>
        <taxon>Bacteria</taxon>
        <taxon>Pseudomonadati</taxon>
        <taxon>Bacteroidota</taxon>
        <taxon>Bacteroidia</taxon>
        <taxon>Bacteroidales</taxon>
        <taxon>Tannerellaceae</taxon>
        <taxon>Parabacteroides</taxon>
    </lineage>
</organism>
<accession>A0A0F5JBP9</accession>
<name>A0A0F5JBP9_9BACT</name>
<keyword evidence="2" id="KW-1185">Reference proteome</keyword>
<protein>
    <recommendedName>
        <fullName evidence="3">Phage nucleotide-binding protein</fullName>
    </recommendedName>
</protein>
<evidence type="ECO:0000313" key="1">
    <source>
        <dbReference type="EMBL" id="KKB55301.1"/>
    </source>
</evidence>
<dbReference type="EMBL" id="AQHW01000015">
    <property type="protein sequence ID" value="KKB55301.1"/>
    <property type="molecule type" value="Genomic_DNA"/>
</dbReference>
<dbReference type="Pfam" id="PF13479">
    <property type="entry name" value="AAA_24"/>
    <property type="match status" value="1"/>
</dbReference>
<dbReference type="Proteomes" id="UP000033035">
    <property type="component" value="Unassembled WGS sequence"/>
</dbReference>